<keyword evidence="2" id="KW-1185">Reference proteome</keyword>
<comment type="caution">
    <text evidence="1">The sequence shown here is derived from an EMBL/GenBank/DDBJ whole genome shotgun (WGS) entry which is preliminary data.</text>
</comment>
<dbReference type="EMBL" id="JANUCP010000002">
    <property type="protein sequence ID" value="MCS3919075.1"/>
    <property type="molecule type" value="Genomic_DNA"/>
</dbReference>
<dbReference type="RefSeq" id="WP_259095190.1">
    <property type="nucleotide sequence ID" value="NZ_CP130454.1"/>
</dbReference>
<dbReference type="PANTHER" id="PTHR30348:SF13">
    <property type="entry name" value="UPF0759 PROTEIN YUNF"/>
    <property type="match status" value="1"/>
</dbReference>
<evidence type="ECO:0000313" key="2">
    <source>
        <dbReference type="Proteomes" id="UP001204798"/>
    </source>
</evidence>
<protein>
    <submittedName>
        <fullName evidence="1">Uncharacterized protein YecE (DUF72 family)</fullName>
    </submittedName>
</protein>
<reference evidence="1 2" key="1">
    <citation type="submission" date="2022-08" db="EMBL/GenBank/DDBJ databases">
        <title>Bacterial and archaeal communities from various locations to study Microbial Dark Matter (Phase II).</title>
        <authorList>
            <person name="Stepanauskas R."/>
        </authorList>
    </citation>
    <scope>NUCLEOTIDE SEQUENCE [LARGE SCALE GENOMIC DNA]</scope>
    <source>
        <strain evidence="1 2">PD1</strain>
    </source>
</reference>
<proteinExistence type="predicted"/>
<gene>
    <name evidence="1" type="ORF">M2350_001475</name>
</gene>
<dbReference type="InterPro" id="IPR002763">
    <property type="entry name" value="DUF72"/>
</dbReference>
<sequence length="261" mass="30738">MGVFKVGTAGYKYEDWVGRVYPANLRERDFLPYLSQFVDCVEINASFYTLLSPYTYKSMVLKTRDDFEFIVKAHKAFTHEPDKVSEVLQPFKESLQPLIDSGKLGCVLVQFPQRFHNTPENRQHLQKVVDWLGDFPLVVEFRHISWVRESVFEFLKQLGIGFVCVDEPKLPGLMPPVAVATSPIGYVRFHGRNAEKWHQHEHAWERYDYLYSEDELREWLPKLRQLVQQTEKTYAIFNNHWQGKGFINAQMLRRLFSESAE</sequence>
<accession>A0ABT2EQA3</accession>
<dbReference type="SUPFAM" id="SSF117396">
    <property type="entry name" value="TM1631-like"/>
    <property type="match status" value="1"/>
</dbReference>
<evidence type="ECO:0000313" key="1">
    <source>
        <dbReference type="EMBL" id="MCS3919075.1"/>
    </source>
</evidence>
<organism evidence="1 2">
    <name type="scientific">Candidatus Fervidibacter sacchari</name>
    <dbReference type="NCBI Taxonomy" id="1448929"/>
    <lineage>
        <taxon>Bacteria</taxon>
        <taxon>Candidatus Fervidibacterota</taxon>
        <taxon>Candidatus Fervidibacter</taxon>
    </lineage>
</organism>
<dbReference type="Proteomes" id="UP001204798">
    <property type="component" value="Unassembled WGS sequence"/>
</dbReference>
<dbReference type="Gene3D" id="3.20.20.410">
    <property type="entry name" value="Protein of unknown function UPF0759"/>
    <property type="match status" value="1"/>
</dbReference>
<dbReference type="Pfam" id="PF01904">
    <property type="entry name" value="DUF72"/>
    <property type="match status" value="1"/>
</dbReference>
<dbReference type="InterPro" id="IPR036520">
    <property type="entry name" value="UPF0759_sf"/>
</dbReference>
<dbReference type="PANTHER" id="PTHR30348">
    <property type="entry name" value="UNCHARACTERIZED PROTEIN YECE"/>
    <property type="match status" value="1"/>
</dbReference>
<name>A0ABT2EQA3_9BACT</name>